<keyword evidence="5" id="KW-1185">Reference proteome</keyword>
<evidence type="ECO:0000256" key="2">
    <source>
        <dbReference type="SAM" id="SignalP"/>
    </source>
</evidence>
<dbReference type="InterPro" id="IPR000845">
    <property type="entry name" value="Nucleoside_phosphorylase_d"/>
</dbReference>
<dbReference type="SUPFAM" id="SSF53167">
    <property type="entry name" value="Purine and uridine phosphorylases"/>
    <property type="match status" value="1"/>
</dbReference>
<dbReference type="Proteomes" id="UP000266723">
    <property type="component" value="Unassembled WGS sequence"/>
</dbReference>
<feature type="domain" description="Nucleoside phosphorylase" evidence="3">
    <location>
        <begin position="44"/>
        <end position="335"/>
    </location>
</feature>
<evidence type="ECO:0000259" key="3">
    <source>
        <dbReference type="Pfam" id="PF01048"/>
    </source>
</evidence>
<name>A0ABQ7EJV1_BRACR</name>
<feature type="region of interest" description="Disordered" evidence="1">
    <location>
        <begin position="481"/>
        <end position="510"/>
    </location>
</feature>
<gene>
    <name evidence="4" type="ORF">DY000_02027515</name>
</gene>
<evidence type="ECO:0000313" key="4">
    <source>
        <dbReference type="EMBL" id="KAF3597252.1"/>
    </source>
</evidence>
<proteinExistence type="predicted"/>
<dbReference type="CDD" id="cd09008">
    <property type="entry name" value="MTAN"/>
    <property type="match status" value="1"/>
</dbReference>
<comment type="caution">
    <text evidence="4">The sequence shown here is derived from an EMBL/GenBank/DDBJ whole genome shotgun (WGS) entry which is preliminary data.</text>
</comment>
<dbReference type="PANTHER" id="PTHR21234:SF44">
    <property type="entry name" value="NUCLEOSIDE PHOSPHORYLASE DOMAIN-CONTAINING PROTEIN"/>
    <property type="match status" value="1"/>
</dbReference>
<dbReference type="PANTHER" id="PTHR21234">
    <property type="entry name" value="PURINE NUCLEOSIDE PHOSPHORYLASE"/>
    <property type="match status" value="1"/>
</dbReference>
<dbReference type="Gene3D" id="3.40.50.1580">
    <property type="entry name" value="Nucleoside phosphorylase domain"/>
    <property type="match status" value="1"/>
</dbReference>
<feature type="chain" id="PRO_5047361617" description="Nucleoside phosphorylase domain-containing protein" evidence="2">
    <location>
        <begin position="25"/>
        <end position="543"/>
    </location>
</feature>
<reference evidence="4 5" key="1">
    <citation type="journal article" date="2020" name="BMC Genomics">
        <title>Intraspecific diversification of the crop wild relative Brassica cretica Lam. using demographic model selection.</title>
        <authorList>
            <person name="Kioukis A."/>
            <person name="Michalopoulou V.A."/>
            <person name="Briers L."/>
            <person name="Pirintsos S."/>
            <person name="Studholme D.J."/>
            <person name="Pavlidis P."/>
            <person name="Sarris P.F."/>
        </authorList>
    </citation>
    <scope>NUCLEOTIDE SEQUENCE [LARGE SCALE GENOMIC DNA]</scope>
    <source>
        <strain evidence="5">cv. PFS-1207/04</strain>
    </source>
</reference>
<organism evidence="4 5">
    <name type="scientific">Brassica cretica</name>
    <name type="common">Mustard</name>
    <dbReference type="NCBI Taxonomy" id="69181"/>
    <lineage>
        <taxon>Eukaryota</taxon>
        <taxon>Viridiplantae</taxon>
        <taxon>Streptophyta</taxon>
        <taxon>Embryophyta</taxon>
        <taxon>Tracheophyta</taxon>
        <taxon>Spermatophyta</taxon>
        <taxon>Magnoliopsida</taxon>
        <taxon>eudicotyledons</taxon>
        <taxon>Gunneridae</taxon>
        <taxon>Pentapetalae</taxon>
        <taxon>rosids</taxon>
        <taxon>malvids</taxon>
        <taxon>Brassicales</taxon>
        <taxon>Brassicaceae</taxon>
        <taxon>Brassiceae</taxon>
        <taxon>Brassica</taxon>
    </lineage>
</organism>
<dbReference type="Pfam" id="PF01048">
    <property type="entry name" value="PNP_UDP_1"/>
    <property type="match status" value="1"/>
</dbReference>
<evidence type="ECO:0000313" key="5">
    <source>
        <dbReference type="Proteomes" id="UP000266723"/>
    </source>
</evidence>
<keyword evidence="2" id="KW-0732">Signal</keyword>
<protein>
    <recommendedName>
        <fullName evidence="3">Nucleoside phosphorylase domain-containing protein</fullName>
    </recommendedName>
</protein>
<dbReference type="InterPro" id="IPR035994">
    <property type="entry name" value="Nucleoside_phosphorylase_sf"/>
</dbReference>
<evidence type="ECO:0000256" key="1">
    <source>
        <dbReference type="SAM" id="MobiDB-lite"/>
    </source>
</evidence>
<dbReference type="EMBL" id="QGKV02000299">
    <property type="protein sequence ID" value="KAF3597252.1"/>
    <property type="molecule type" value="Genomic_DNA"/>
</dbReference>
<sequence>MGHFLIGLLVVALSIGNVIKEAYGEIPRTVLSEIEWINKRGPFLGIVAPNNYELNPLLDSQAYVPYHRLPSIDFAGRKFRFGSILNHRVVIVMSGLGMVNAAVSTQLLVNLFRLRGVLHYGIAGNADVNLQIGDVTIPRYWAHCGLWNWQRYGAGIDNELALEGGGDYTREIGYLEFAKYTNGSDNLLNRIWYQPEEIFPVTGTPEVREHAFWVPVDEYFLDIASKLENTKLPQCVNTTCLPRPPKVTIVDHGVSASVFVDNAAYRTFLRSKFNATAVEMESAAVALISHQQNIPFIVIRALSDLAGGGSEISNEADIFGSLAAVNSVDVLVKFVGLLPQYRGSKSSVTNLSLPCSVESRDSCSSSLRKEAGVDVLCLLDSCFNISSRDGAGVESINLSHFLSEIPSILILSLISSLRFRQFSFDSFVYISPVSLSETLSRSRRCTRRSLSSSTSSSVPGLYKIFDEILAWETLGLSPQWASTNNEEEGEEQSVETLAAETPSARPKKAKRKAYENLDSLASLNPPTFVKIVCLSPSLVMEDG</sequence>
<feature type="signal peptide" evidence="2">
    <location>
        <begin position="1"/>
        <end position="24"/>
    </location>
</feature>
<accession>A0ABQ7EJV1</accession>